<dbReference type="InterPro" id="IPR027417">
    <property type="entry name" value="P-loop_NTPase"/>
</dbReference>
<keyword evidence="7" id="KW-1185">Reference proteome</keyword>
<evidence type="ECO:0000256" key="4">
    <source>
        <dbReference type="ARBA" id="ARBA00022840"/>
    </source>
</evidence>
<sequence>MVSAFDDPSYLVAASVSKSFQGTRVLENLDLEIARGEFVSLLGPSGCGKTTLLRMIAGLLAVDGGTITLGGKVISGLPPHRRNVGVVFQNYALFPHLTVRENIAFGLKARGGSTSEVEATVDRFLELIKLPDIAERYPSALSGGQQQRVAVARALAPRPDILLLDEPFSALDRKLREAMQIELKSLLRDLGITSVFVTHDQEEALVMSDRIAVMNAGVIEQFGAPRDIYRFPGSRFVLDFIGSSSQLAGTVLAETGGELTISVGGSEVRAAGHFVRGSPVTVALRPEDMSIHLPGSAPEGHNTVPVVLRDRIYVGARTQAHFTASQGESLAIDLSPDHAGRLDQGATYAAAWSPEKTLIFPGDRQ</sequence>
<dbReference type="InterPro" id="IPR050093">
    <property type="entry name" value="ABC_SmlMolc_Importer"/>
</dbReference>
<dbReference type="SUPFAM" id="SSF50331">
    <property type="entry name" value="MOP-like"/>
    <property type="match status" value="1"/>
</dbReference>
<evidence type="ECO:0000259" key="5">
    <source>
        <dbReference type="PROSITE" id="PS50893"/>
    </source>
</evidence>
<dbReference type="InterPro" id="IPR003439">
    <property type="entry name" value="ABC_transporter-like_ATP-bd"/>
</dbReference>
<dbReference type="PROSITE" id="PS50893">
    <property type="entry name" value="ABC_TRANSPORTER_2"/>
    <property type="match status" value="1"/>
</dbReference>
<protein>
    <submittedName>
        <fullName evidence="6">Putative spermidine/putrescine transport system ATP-binding protein</fullName>
    </submittedName>
</protein>
<dbReference type="OrthoDB" id="9802264at2"/>
<dbReference type="EMBL" id="PPCN01000001">
    <property type="protein sequence ID" value="POF33596.1"/>
    <property type="molecule type" value="Genomic_DNA"/>
</dbReference>
<evidence type="ECO:0000256" key="1">
    <source>
        <dbReference type="ARBA" id="ARBA00005417"/>
    </source>
</evidence>
<evidence type="ECO:0000256" key="2">
    <source>
        <dbReference type="ARBA" id="ARBA00022448"/>
    </source>
</evidence>
<keyword evidence="3" id="KW-0547">Nucleotide-binding</keyword>
<organism evidence="6 7">
    <name type="scientific">Roseibium marinum</name>
    <dbReference type="NCBI Taxonomy" id="281252"/>
    <lineage>
        <taxon>Bacteria</taxon>
        <taxon>Pseudomonadati</taxon>
        <taxon>Pseudomonadota</taxon>
        <taxon>Alphaproteobacteria</taxon>
        <taxon>Hyphomicrobiales</taxon>
        <taxon>Stappiaceae</taxon>
        <taxon>Roseibium</taxon>
    </lineage>
</organism>
<gene>
    <name evidence="6" type="ORF">CLV41_10144</name>
</gene>
<dbReference type="InterPro" id="IPR017871">
    <property type="entry name" value="ABC_transporter-like_CS"/>
</dbReference>
<dbReference type="GO" id="GO:0043190">
    <property type="term" value="C:ATP-binding cassette (ABC) transporter complex"/>
    <property type="evidence" value="ECO:0007669"/>
    <property type="project" value="InterPro"/>
</dbReference>
<dbReference type="InterPro" id="IPR008995">
    <property type="entry name" value="Mo/tungstate-bd_C_term_dom"/>
</dbReference>
<dbReference type="GO" id="GO:0005524">
    <property type="term" value="F:ATP binding"/>
    <property type="evidence" value="ECO:0007669"/>
    <property type="project" value="UniProtKB-KW"/>
</dbReference>
<dbReference type="AlphaFoldDB" id="A0A2S3V0W2"/>
<keyword evidence="4 6" id="KW-0067">ATP-binding</keyword>
<dbReference type="SUPFAM" id="SSF52540">
    <property type="entry name" value="P-loop containing nucleoside triphosphate hydrolases"/>
    <property type="match status" value="1"/>
</dbReference>
<dbReference type="InterPro" id="IPR003593">
    <property type="entry name" value="AAA+_ATPase"/>
</dbReference>
<name>A0A2S3V0W2_9HYPH</name>
<dbReference type="Pfam" id="PF08402">
    <property type="entry name" value="TOBE_2"/>
    <property type="match status" value="1"/>
</dbReference>
<comment type="similarity">
    <text evidence="1">Belongs to the ABC transporter superfamily.</text>
</comment>
<feature type="domain" description="ABC transporter" evidence="5">
    <location>
        <begin position="11"/>
        <end position="241"/>
    </location>
</feature>
<evidence type="ECO:0000313" key="7">
    <source>
        <dbReference type="Proteomes" id="UP000236959"/>
    </source>
</evidence>
<dbReference type="SMART" id="SM00382">
    <property type="entry name" value="AAA"/>
    <property type="match status" value="1"/>
</dbReference>
<evidence type="ECO:0000313" key="6">
    <source>
        <dbReference type="EMBL" id="POF33596.1"/>
    </source>
</evidence>
<dbReference type="InterPro" id="IPR013611">
    <property type="entry name" value="Transp-assoc_OB_typ2"/>
</dbReference>
<dbReference type="Gene3D" id="3.40.50.300">
    <property type="entry name" value="P-loop containing nucleotide triphosphate hydrolases"/>
    <property type="match status" value="1"/>
</dbReference>
<dbReference type="Proteomes" id="UP000236959">
    <property type="component" value="Unassembled WGS sequence"/>
</dbReference>
<dbReference type="RefSeq" id="WP_103220289.1">
    <property type="nucleotide sequence ID" value="NZ_PPCN01000001.1"/>
</dbReference>
<evidence type="ECO:0000256" key="3">
    <source>
        <dbReference type="ARBA" id="ARBA00022741"/>
    </source>
</evidence>
<dbReference type="PROSITE" id="PS00211">
    <property type="entry name" value="ABC_TRANSPORTER_1"/>
    <property type="match status" value="1"/>
</dbReference>
<accession>A0A2S3V0W2</accession>
<proteinExistence type="inferred from homology"/>
<dbReference type="PANTHER" id="PTHR42781:SF4">
    <property type="entry name" value="SPERMIDINE_PUTRESCINE IMPORT ATP-BINDING PROTEIN POTA"/>
    <property type="match status" value="1"/>
</dbReference>
<dbReference type="FunFam" id="3.40.50.300:FF:000133">
    <property type="entry name" value="Spermidine/putrescine import ATP-binding protein PotA"/>
    <property type="match status" value="1"/>
</dbReference>
<reference evidence="6 7" key="1">
    <citation type="submission" date="2018-01" db="EMBL/GenBank/DDBJ databases">
        <title>Genomic Encyclopedia of Archaeal and Bacterial Type Strains, Phase II (KMG-II): from individual species to whole genera.</title>
        <authorList>
            <person name="Goeker M."/>
        </authorList>
    </citation>
    <scope>NUCLEOTIDE SEQUENCE [LARGE SCALE GENOMIC DNA]</scope>
    <source>
        <strain evidence="6 7">DSM 17023</strain>
    </source>
</reference>
<dbReference type="GO" id="GO:0016887">
    <property type="term" value="F:ATP hydrolysis activity"/>
    <property type="evidence" value="ECO:0007669"/>
    <property type="project" value="InterPro"/>
</dbReference>
<keyword evidence="2" id="KW-0813">Transport</keyword>
<dbReference type="PANTHER" id="PTHR42781">
    <property type="entry name" value="SPERMIDINE/PUTRESCINE IMPORT ATP-BINDING PROTEIN POTA"/>
    <property type="match status" value="1"/>
</dbReference>
<dbReference type="Gene3D" id="2.40.50.100">
    <property type="match status" value="1"/>
</dbReference>
<dbReference type="GO" id="GO:0015847">
    <property type="term" value="P:putrescine transport"/>
    <property type="evidence" value="ECO:0007669"/>
    <property type="project" value="UniProtKB-ARBA"/>
</dbReference>
<dbReference type="Pfam" id="PF00005">
    <property type="entry name" value="ABC_tran"/>
    <property type="match status" value="1"/>
</dbReference>
<dbReference type="GO" id="GO:0022857">
    <property type="term" value="F:transmembrane transporter activity"/>
    <property type="evidence" value="ECO:0007669"/>
    <property type="project" value="InterPro"/>
</dbReference>
<comment type="caution">
    <text evidence="6">The sequence shown here is derived from an EMBL/GenBank/DDBJ whole genome shotgun (WGS) entry which is preliminary data.</text>
</comment>